<reference evidence="2" key="1">
    <citation type="submission" date="2023-07" db="EMBL/GenBank/DDBJ databases">
        <title>A chromosome-level genome assembly of Lolium multiflorum.</title>
        <authorList>
            <person name="Chen Y."/>
            <person name="Copetti D."/>
            <person name="Kolliker R."/>
            <person name="Studer B."/>
        </authorList>
    </citation>
    <scope>NUCLEOTIDE SEQUENCE</scope>
    <source>
        <strain evidence="2">02402/16</strain>
        <tissue evidence="2">Leaf</tissue>
    </source>
</reference>
<accession>A0AAD8R572</accession>
<sequence length="281" mass="32470">MEVDGESYKSWAWWLDALQAMRRTYSIPMDAKEARICAEVAEALRKEMAAALTLEGIRKGRLTRWIGETQDPKALRAAVKKARKMDRLEEERVAVDRWAKTNDPEAATYRRQLENERSEMHRRMMAEDTSGDTEDWSEDSEPCNYRSKWRYIYEGRRGTYEDTTDVPAMRFTDDDRAKQNWDVELTGTLQIFSFKVAAIAEELRWPLDVYGLIAIRDHLDRRRNIIYARARDNCQTITREEWRAAPTAVAYADGQMSGPSAYCPVSPAARSAPRRIATLGT</sequence>
<comment type="caution">
    <text evidence="2">The sequence shown here is derived from an EMBL/GenBank/DDBJ whole genome shotgun (WGS) entry which is preliminary data.</text>
</comment>
<name>A0AAD8R572_LOLMU</name>
<dbReference type="EMBL" id="JAUUTY010000006">
    <property type="protein sequence ID" value="KAK1614291.1"/>
    <property type="molecule type" value="Genomic_DNA"/>
</dbReference>
<keyword evidence="3" id="KW-1185">Reference proteome</keyword>
<dbReference type="PANTHER" id="PTHR33065">
    <property type="entry name" value="OS07G0486400 PROTEIN"/>
    <property type="match status" value="1"/>
</dbReference>
<feature type="domain" description="DUF6598" evidence="1">
    <location>
        <begin position="188"/>
        <end position="240"/>
    </location>
</feature>
<gene>
    <name evidence="2" type="ORF">QYE76_019808</name>
</gene>
<dbReference type="Proteomes" id="UP001231189">
    <property type="component" value="Unassembled WGS sequence"/>
</dbReference>
<evidence type="ECO:0000259" key="1">
    <source>
        <dbReference type="Pfam" id="PF20241"/>
    </source>
</evidence>
<dbReference type="Pfam" id="PF20241">
    <property type="entry name" value="DUF6598"/>
    <property type="match status" value="1"/>
</dbReference>
<organism evidence="2 3">
    <name type="scientific">Lolium multiflorum</name>
    <name type="common">Italian ryegrass</name>
    <name type="synonym">Lolium perenne subsp. multiflorum</name>
    <dbReference type="NCBI Taxonomy" id="4521"/>
    <lineage>
        <taxon>Eukaryota</taxon>
        <taxon>Viridiplantae</taxon>
        <taxon>Streptophyta</taxon>
        <taxon>Embryophyta</taxon>
        <taxon>Tracheophyta</taxon>
        <taxon>Spermatophyta</taxon>
        <taxon>Magnoliopsida</taxon>
        <taxon>Liliopsida</taxon>
        <taxon>Poales</taxon>
        <taxon>Poaceae</taxon>
        <taxon>BOP clade</taxon>
        <taxon>Pooideae</taxon>
        <taxon>Poodae</taxon>
        <taxon>Poeae</taxon>
        <taxon>Poeae Chloroplast Group 2 (Poeae type)</taxon>
        <taxon>Loliodinae</taxon>
        <taxon>Loliinae</taxon>
        <taxon>Lolium</taxon>
    </lineage>
</organism>
<proteinExistence type="predicted"/>
<evidence type="ECO:0000313" key="3">
    <source>
        <dbReference type="Proteomes" id="UP001231189"/>
    </source>
</evidence>
<evidence type="ECO:0000313" key="2">
    <source>
        <dbReference type="EMBL" id="KAK1614291.1"/>
    </source>
</evidence>
<protein>
    <recommendedName>
        <fullName evidence="1">DUF6598 domain-containing protein</fullName>
    </recommendedName>
</protein>
<dbReference type="InterPro" id="IPR046533">
    <property type="entry name" value="DUF6598"/>
</dbReference>
<dbReference type="PANTHER" id="PTHR33065:SF111">
    <property type="entry name" value="DUF6598 DOMAIN-CONTAINING PROTEIN"/>
    <property type="match status" value="1"/>
</dbReference>
<dbReference type="AlphaFoldDB" id="A0AAD8R572"/>